<reference evidence="8 9" key="1">
    <citation type="submission" date="2018-09" db="EMBL/GenBank/DDBJ databases">
        <title>Whole genome based analysis of evolution and adaptive divergence in Indian and Brazilian strains of Azospirillum brasilense.</title>
        <authorList>
            <person name="Singh C."/>
            <person name="Tripathi A.K."/>
        </authorList>
    </citation>
    <scope>NUCLEOTIDE SEQUENCE [LARGE SCALE GENOMIC DNA]</scope>
    <source>
        <strain evidence="8 9">MTCC4039</strain>
        <plasmid evidence="8 9">p1</plasmid>
    </source>
</reference>
<evidence type="ECO:0000256" key="5">
    <source>
        <dbReference type="ARBA" id="ARBA00023136"/>
    </source>
</evidence>
<dbReference type="AlphaFoldDB" id="A0A4D8R208"/>
<keyword evidence="3 6" id="KW-0812">Transmembrane</keyword>
<feature type="transmembrane region" description="Helical" evidence="6">
    <location>
        <begin position="147"/>
        <end position="169"/>
    </location>
</feature>
<keyword evidence="8" id="KW-0614">Plasmid</keyword>
<dbReference type="GO" id="GO:0016020">
    <property type="term" value="C:membrane"/>
    <property type="evidence" value="ECO:0007669"/>
    <property type="project" value="UniProtKB-SubCell"/>
</dbReference>
<comment type="subcellular location">
    <subcellularLocation>
        <location evidence="1">Membrane</location>
        <topology evidence="1">Multi-pass membrane protein</topology>
    </subcellularLocation>
</comment>
<evidence type="ECO:0000313" key="8">
    <source>
        <dbReference type="EMBL" id="QCO17138.1"/>
    </source>
</evidence>
<keyword evidence="5 6" id="KW-0472">Membrane</keyword>
<evidence type="ECO:0000256" key="3">
    <source>
        <dbReference type="ARBA" id="ARBA00022692"/>
    </source>
</evidence>
<dbReference type="FunFam" id="1.20.1250.20:FF:000018">
    <property type="entry name" value="MFS transporter permease"/>
    <property type="match status" value="1"/>
</dbReference>
<dbReference type="GO" id="GO:0022857">
    <property type="term" value="F:transmembrane transporter activity"/>
    <property type="evidence" value="ECO:0007669"/>
    <property type="project" value="InterPro"/>
</dbReference>
<evidence type="ECO:0000256" key="1">
    <source>
        <dbReference type="ARBA" id="ARBA00004141"/>
    </source>
</evidence>
<feature type="transmembrane region" description="Helical" evidence="6">
    <location>
        <begin position="19"/>
        <end position="36"/>
    </location>
</feature>
<accession>A0A4D8R208</accession>
<evidence type="ECO:0000256" key="2">
    <source>
        <dbReference type="ARBA" id="ARBA00022448"/>
    </source>
</evidence>
<gene>
    <name evidence="8" type="ORF">D3869_17890</name>
</gene>
<evidence type="ECO:0000259" key="7">
    <source>
        <dbReference type="PROSITE" id="PS50850"/>
    </source>
</evidence>
<dbReference type="PANTHER" id="PTHR43791">
    <property type="entry name" value="PERMEASE-RELATED"/>
    <property type="match status" value="1"/>
</dbReference>
<feature type="transmembrane region" description="Helical" evidence="6">
    <location>
        <begin position="339"/>
        <end position="361"/>
    </location>
</feature>
<feature type="transmembrane region" description="Helical" evidence="6">
    <location>
        <begin position="118"/>
        <end position="140"/>
    </location>
</feature>
<dbReference type="CDD" id="cd17319">
    <property type="entry name" value="MFS_ExuT_GudP_like"/>
    <property type="match status" value="1"/>
</dbReference>
<feature type="transmembrane region" description="Helical" evidence="6">
    <location>
        <begin position="56"/>
        <end position="77"/>
    </location>
</feature>
<organism evidence="8 9">
    <name type="scientific">Azospirillum brasilense</name>
    <dbReference type="NCBI Taxonomy" id="192"/>
    <lineage>
        <taxon>Bacteria</taxon>
        <taxon>Pseudomonadati</taxon>
        <taxon>Pseudomonadota</taxon>
        <taxon>Alphaproteobacteria</taxon>
        <taxon>Rhodospirillales</taxon>
        <taxon>Azospirillaceae</taxon>
        <taxon>Azospirillum</taxon>
    </lineage>
</organism>
<evidence type="ECO:0000256" key="4">
    <source>
        <dbReference type="ARBA" id="ARBA00022989"/>
    </source>
</evidence>
<evidence type="ECO:0000313" key="9">
    <source>
        <dbReference type="Proteomes" id="UP000298693"/>
    </source>
</evidence>
<dbReference type="PROSITE" id="PS50850">
    <property type="entry name" value="MFS"/>
    <property type="match status" value="1"/>
</dbReference>
<sequence>MQGNHVGQDGLERATMRKVIFRLVPFLMLCYFFNLLDRSNIGVASLQMRPQLGLSAFAYGLGGSLFFIGYFLFEVPSNLMLQRYGARRWIARIMISWGAMCVLMALTQGPLSFYVLRFLLGVAEAGFYPGIILFATYWFPARYRARIVAAFSMSIPLASFIGSPVSAGLLQADGVLGLHGWQWVFVAEGIPTVLLGITCLFVLKDRPQDAHWLSAEQQGWLTRTLDAEKATKHAVGHLSLAQLARNPYVWGLALACSASSAASSSLSVWQPQLIKSFGLTNFQTGLVNSIPYGIAAALMMFWGMHSDRTGERRWHTALPLMVISAGVIGVFFARDSLALTVVLLSCVLASYSSFKGPFWAFTSTTLSPTTAAAGIAGINAVSNLVGGGMVSLVGAIQDATGSFGAALLPIAVLAMTGALIVLVMGVRKTRAVGETPAAAE</sequence>
<feature type="transmembrane region" description="Helical" evidence="6">
    <location>
        <begin position="373"/>
        <end position="396"/>
    </location>
</feature>
<dbReference type="PANTHER" id="PTHR43791:SF36">
    <property type="entry name" value="TRANSPORTER, PUTATIVE (AFU_ORTHOLOGUE AFUA_6G08340)-RELATED"/>
    <property type="match status" value="1"/>
</dbReference>
<evidence type="ECO:0000256" key="6">
    <source>
        <dbReference type="SAM" id="Phobius"/>
    </source>
</evidence>
<feature type="transmembrane region" description="Helical" evidence="6">
    <location>
        <begin position="89"/>
        <end position="106"/>
    </location>
</feature>
<dbReference type="Proteomes" id="UP000298693">
    <property type="component" value="Plasmid p1"/>
</dbReference>
<dbReference type="SUPFAM" id="SSF103473">
    <property type="entry name" value="MFS general substrate transporter"/>
    <property type="match status" value="1"/>
</dbReference>
<protein>
    <submittedName>
        <fullName evidence="8">MFS transporter</fullName>
    </submittedName>
</protein>
<dbReference type="InterPro" id="IPR036259">
    <property type="entry name" value="MFS_trans_sf"/>
</dbReference>
<name>A0A4D8R208_AZOBR</name>
<keyword evidence="4 6" id="KW-1133">Transmembrane helix</keyword>
<keyword evidence="2" id="KW-0813">Transport</keyword>
<dbReference type="EMBL" id="CP032346">
    <property type="protein sequence ID" value="QCO17138.1"/>
    <property type="molecule type" value="Genomic_DNA"/>
</dbReference>
<feature type="transmembrane region" description="Helical" evidence="6">
    <location>
        <begin position="282"/>
        <end position="302"/>
    </location>
</feature>
<dbReference type="Pfam" id="PF07690">
    <property type="entry name" value="MFS_1"/>
    <property type="match status" value="1"/>
</dbReference>
<dbReference type="InterPro" id="IPR020846">
    <property type="entry name" value="MFS_dom"/>
</dbReference>
<feature type="transmembrane region" description="Helical" evidence="6">
    <location>
        <begin position="181"/>
        <end position="203"/>
    </location>
</feature>
<feature type="transmembrane region" description="Helical" evidence="6">
    <location>
        <begin position="402"/>
        <end position="426"/>
    </location>
</feature>
<feature type="domain" description="Major facilitator superfamily (MFS) profile" evidence="7">
    <location>
        <begin position="23"/>
        <end position="429"/>
    </location>
</feature>
<proteinExistence type="predicted"/>
<dbReference type="InterPro" id="IPR011701">
    <property type="entry name" value="MFS"/>
</dbReference>
<geneLocation type="plasmid" evidence="8">
    <name>p1</name>
</geneLocation>
<dbReference type="Gene3D" id="1.20.1250.20">
    <property type="entry name" value="MFS general substrate transporter like domains"/>
    <property type="match status" value="2"/>
</dbReference>
<feature type="transmembrane region" description="Helical" evidence="6">
    <location>
        <begin position="314"/>
        <end position="333"/>
    </location>
</feature>